<name>A0A2P2MZ13_RHIMU</name>
<evidence type="ECO:0000313" key="1">
    <source>
        <dbReference type="EMBL" id="MBX35434.1"/>
    </source>
</evidence>
<dbReference type="EMBL" id="GGEC01054950">
    <property type="protein sequence ID" value="MBX35434.1"/>
    <property type="molecule type" value="Transcribed_RNA"/>
</dbReference>
<protein>
    <submittedName>
        <fullName evidence="1">Uncharacterized protein</fullName>
    </submittedName>
</protein>
<accession>A0A2P2MZ13</accession>
<proteinExistence type="predicted"/>
<sequence>MAMKSCANSLQHHNKMLCLLKILTEMSIIKDGLNLPKENGKLL</sequence>
<reference evidence="1" key="1">
    <citation type="submission" date="2018-02" db="EMBL/GenBank/DDBJ databases">
        <title>Rhizophora mucronata_Transcriptome.</title>
        <authorList>
            <person name="Meera S.P."/>
            <person name="Sreeshan A."/>
            <person name="Augustine A."/>
        </authorList>
    </citation>
    <scope>NUCLEOTIDE SEQUENCE</scope>
    <source>
        <tissue evidence="1">Leaf</tissue>
    </source>
</reference>
<dbReference type="AlphaFoldDB" id="A0A2P2MZ13"/>
<organism evidence="1">
    <name type="scientific">Rhizophora mucronata</name>
    <name type="common">Asiatic mangrove</name>
    <dbReference type="NCBI Taxonomy" id="61149"/>
    <lineage>
        <taxon>Eukaryota</taxon>
        <taxon>Viridiplantae</taxon>
        <taxon>Streptophyta</taxon>
        <taxon>Embryophyta</taxon>
        <taxon>Tracheophyta</taxon>
        <taxon>Spermatophyta</taxon>
        <taxon>Magnoliopsida</taxon>
        <taxon>eudicotyledons</taxon>
        <taxon>Gunneridae</taxon>
        <taxon>Pentapetalae</taxon>
        <taxon>rosids</taxon>
        <taxon>fabids</taxon>
        <taxon>Malpighiales</taxon>
        <taxon>Rhizophoraceae</taxon>
        <taxon>Rhizophora</taxon>
    </lineage>
</organism>